<evidence type="ECO:0000313" key="1">
    <source>
        <dbReference type="EMBL" id="OPJ89613.1"/>
    </source>
</evidence>
<protein>
    <submittedName>
        <fullName evidence="1">Uncharacterized protein</fullName>
    </submittedName>
</protein>
<dbReference type="AlphaFoldDB" id="A0A1V4KYI8"/>
<comment type="caution">
    <text evidence="1">The sequence shown here is derived from an EMBL/GenBank/DDBJ whole genome shotgun (WGS) entry which is preliminary data.</text>
</comment>
<proteinExistence type="predicted"/>
<keyword evidence="2" id="KW-1185">Reference proteome</keyword>
<gene>
    <name evidence="1" type="ORF">AV530_003795</name>
</gene>
<name>A0A1V4KYI8_PATFA</name>
<organism evidence="1 2">
    <name type="scientific">Patagioenas fasciata monilis</name>
    <dbReference type="NCBI Taxonomy" id="372326"/>
    <lineage>
        <taxon>Eukaryota</taxon>
        <taxon>Metazoa</taxon>
        <taxon>Chordata</taxon>
        <taxon>Craniata</taxon>
        <taxon>Vertebrata</taxon>
        <taxon>Euteleostomi</taxon>
        <taxon>Archelosauria</taxon>
        <taxon>Archosauria</taxon>
        <taxon>Dinosauria</taxon>
        <taxon>Saurischia</taxon>
        <taxon>Theropoda</taxon>
        <taxon>Coelurosauria</taxon>
        <taxon>Aves</taxon>
        <taxon>Neognathae</taxon>
        <taxon>Neoaves</taxon>
        <taxon>Columbimorphae</taxon>
        <taxon>Columbiformes</taxon>
        <taxon>Columbidae</taxon>
        <taxon>Patagioenas</taxon>
    </lineage>
</organism>
<accession>A0A1V4KYI8</accession>
<dbReference type="Proteomes" id="UP000190648">
    <property type="component" value="Unassembled WGS sequence"/>
</dbReference>
<reference evidence="1 2" key="1">
    <citation type="submission" date="2016-02" db="EMBL/GenBank/DDBJ databases">
        <title>Band-tailed pigeon sequencing and assembly.</title>
        <authorList>
            <person name="Soares A.E."/>
            <person name="Novak B.J."/>
            <person name="Rice E.S."/>
            <person name="O'Connell B."/>
            <person name="Chang D."/>
            <person name="Weber S."/>
            <person name="Shapiro B."/>
        </authorList>
    </citation>
    <scope>NUCLEOTIDE SEQUENCE [LARGE SCALE GENOMIC DNA]</scope>
    <source>
        <strain evidence="1">BTP2013</strain>
        <tissue evidence="1">Blood</tissue>
    </source>
</reference>
<evidence type="ECO:0000313" key="2">
    <source>
        <dbReference type="Proteomes" id="UP000190648"/>
    </source>
</evidence>
<sequence length="110" mass="12603">MELLLYHLRVENAASRKGAKPKFSSFPWVEGQIIDYGKLKSSCSTQHACIHANRAGDLTFRPQVTLRAAGTKLHLELDTLFSRVQQCSEYTIICLEEMDSWEMVHQPHEK</sequence>
<dbReference type="EMBL" id="LSYS01001150">
    <property type="protein sequence ID" value="OPJ89613.1"/>
    <property type="molecule type" value="Genomic_DNA"/>
</dbReference>